<keyword evidence="4" id="KW-0472">Membrane</keyword>
<feature type="transmembrane region" description="Helical" evidence="4">
    <location>
        <begin position="343"/>
        <end position="364"/>
    </location>
</feature>
<keyword evidence="3 5" id="KW-0808">Transferase</keyword>
<dbReference type="Proteomes" id="UP000316659">
    <property type="component" value="Unassembled WGS sequence"/>
</dbReference>
<dbReference type="PANTHER" id="PTHR43630">
    <property type="entry name" value="POLY-BETA-1,6-N-ACETYL-D-GLUCOSAMINE SYNTHASE"/>
    <property type="match status" value="1"/>
</dbReference>
<gene>
    <name evidence="5" type="ORF">CCE02nite_22510</name>
</gene>
<evidence type="ECO:0000256" key="4">
    <source>
        <dbReference type="SAM" id="Phobius"/>
    </source>
</evidence>
<accession>A0A4Y4DXX9</accession>
<proteinExistence type="inferred from homology"/>
<feature type="transmembrane region" description="Helical" evidence="4">
    <location>
        <begin position="305"/>
        <end position="331"/>
    </location>
</feature>
<dbReference type="RefSeq" id="WP_141389738.1">
    <property type="nucleotide sequence ID" value="NZ_BJNZ01000013.1"/>
</dbReference>
<protein>
    <submittedName>
        <fullName evidence="5">Glucosaminyltransferase</fullName>
    </submittedName>
</protein>
<name>A0A4Y4DXX9_CELCE</name>
<keyword evidence="4" id="KW-0812">Transmembrane</keyword>
<dbReference type="GO" id="GO:0016757">
    <property type="term" value="F:glycosyltransferase activity"/>
    <property type="evidence" value="ECO:0007669"/>
    <property type="project" value="UniProtKB-KW"/>
</dbReference>
<dbReference type="EMBL" id="BJNZ01000013">
    <property type="protein sequence ID" value="GED10252.1"/>
    <property type="molecule type" value="Genomic_DNA"/>
</dbReference>
<keyword evidence="2" id="KW-0328">Glycosyltransferase</keyword>
<sequence length="429" mass="47380">MPTVVTGVATALVLVLGATLLVVGLVRLVLVPFALVFEARRRREVPGPAGLGPTWREPPLVSVVVPAFDEAVVIDNCIRSLLRSDYPRFEVVCVDDGSRDDTYDRMRRLAEAHERVRAVRQENAGKGAALNRGIALARGEVVLLVDADGVFRPDTITRLLRGFRDPTVGAVCGNDRPVNLDHVLTRFLALVSHVGTGLMRRALDVVDCLPVVSGNVGAFRREVLERTGPLRTDTLGEDLELTWRVHGAGYRVTFAPDALVHAESPSTVRGLWRQRVRWARGLLQVSALHRRMIGNLRYGRFGAYLLYNTVAQVSGPFLQILALLALCVLVVVEGTGWLPPSWWEWVLFLGIPLSLALLLLAVLLDRAPRDLRYLWTVPLWPIYSSLMTLVMMEATRLEASDAEGRWDKLERTGTVSVPGLRADDDPGSC</sequence>
<dbReference type="CDD" id="cd06423">
    <property type="entry name" value="CESA_like"/>
    <property type="match status" value="1"/>
</dbReference>
<dbReference type="Pfam" id="PF13641">
    <property type="entry name" value="Glyco_tranf_2_3"/>
    <property type="match status" value="1"/>
</dbReference>
<reference evidence="5 6" key="1">
    <citation type="submission" date="2019-06" db="EMBL/GenBank/DDBJ databases">
        <title>Whole genome shotgun sequence of Cellulosimicrobium cellulans NBRC 15516.</title>
        <authorList>
            <person name="Hosoyama A."/>
            <person name="Uohara A."/>
            <person name="Ohji S."/>
            <person name="Ichikawa N."/>
        </authorList>
    </citation>
    <scope>NUCLEOTIDE SEQUENCE [LARGE SCALE GENOMIC DNA]</scope>
    <source>
        <strain evidence="5 6">NBRC 15516</strain>
    </source>
</reference>
<evidence type="ECO:0000313" key="5">
    <source>
        <dbReference type="EMBL" id="GED10252.1"/>
    </source>
</evidence>
<organism evidence="5 6">
    <name type="scientific">Cellulosimicrobium cellulans</name>
    <name type="common">Arthrobacter luteus</name>
    <dbReference type="NCBI Taxonomy" id="1710"/>
    <lineage>
        <taxon>Bacteria</taxon>
        <taxon>Bacillati</taxon>
        <taxon>Actinomycetota</taxon>
        <taxon>Actinomycetes</taxon>
        <taxon>Micrococcales</taxon>
        <taxon>Promicromonosporaceae</taxon>
        <taxon>Cellulosimicrobium</taxon>
    </lineage>
</organism>
<feature type="transmembrane region" description="Helical" evidence="4">
    <location>
        <begin position="12"/>
        <end position="37"/>
    </location>
</feature>
<evidence type="ECO:0000256" key="1">
    <source>
        <dbReference type="ARBA" id="ARBA00006739"/>
    </source>
</evidence>
<comment type="similarity">
    <text evidence="1">Belongs to the glycosyltransferase 2 family.</text>
</comment>
<dbReference type="Gene3D" id="3.90.550.10">
    <property type="entry name" value="Spore Coat Polysaccharide Biosynthesis Protein SpsA, Chain A"/>
    <property type="match status" value="1"/>
</dbReference>
<dbReference type="AlphaFoldDB" id="A0A4Y4DXX9"/>
<comment type="caution">
    <text evidence="5">The sequence shown here is derived from an EMBL/GenBank/DDBJ whole genome shotgun (WGS) entry which is preliminary data.</text>
</comment>
<evidence type="ECO:0000256" key="2">
    <source>
        <dbReference type="ARBA" id="ARBA00022676"/>
    </source>
</evidence>
<dbReference type="PANTHER" id="PTHR43630:SF1">
    <property type="entry name" value="POLY-BETA-1,6-N-ACETYL-D-GLUCOSAMINE SYNTHASE"/>
    <property type="match status" value="1"/>
</dbReference>
<evidence type="ECO:0000313" key="6">
    <source>
        <dbReference type="Proteomes" id="UP000316659"/>
    </source>
</evidence>
<dbReference type="InterPro" id="IPR029044">
    <property type="entry name" value="Nucleotide-diphossugar_trans"/>
</dbReference>
<keyword evidence="4" id="KW-1133">Transmembrane helix</keyword>
<dbReference type="SUPFAM" id="SSF53448">
    <property type="entry name" value="Nucleotide-diphospho-sugar transferases"/>
    <property type="match status" value="1"/>
</dbReference>
<evidence type="ECO:0000256" key="3">
    <source>
        <dbReference type="ARBA" id="ARBA00022679"/>
    </source>
</evidence>